<keyword evidence="1" id="KW-0812">Transmembrane</keyword>
<evidence type="ECO:0000256" key="1">
    <source>
        <dbReference type="SAM" id="Phobius"/>
    </source>
</evidence>
<feature type="transmembrane region" description="Helical" evidence="1">
    <location>
        <begin position="314"/>
        <end position="333"/>
    </location>
</feature>
<dbReference type="OrthoDB" id="3061561at2759"/>
<dbReference type="STRING" id="913774.A0A0C3HZD3"/>
<dbReference type="AlphaFoldDB" id="A0A0C3HZD3"/>
<proteinExistence type="predicted"/>
<feature type="transmembrane region" description="Helical" evidence="1">
    <location>
        <begin position="402"/>
        <end position="421"/>
    </location>
</feature>
<accession>A0A0C3HZD3</accession>
<evidence type="ECO:0000313" key="3">
    <source>
        <dbReference type="Proteomes" id="UP000054321"/>
    </source>
</evidence>
<dbReference type="PANTHER" id="PTHR35043:SF8">
    <property type="entry name" value="DUF4220 DOMAIN-CONTAINING PROTEIN"/>
    <property type="match status" value="1"/>
</dbReference>
<gene>
    <name evidence="2" type="ORF">OIDMADRAFT_100062</name>
</gene>
<sequence>MSHNLHCTSQHLDNSTDSKVGWTQAPNQRVLLCTWTVLCLNVPAKEDGFWIQMRRKAKWSLVAVFGPEILVSFACGQWTSAKSSVAEFRELGYSQWTMRHAHYADMGGFVLETKDFKAFPVTAKQVHWLVEKKYIELPRITVAEIDDKSKADTFAKAVTIIQTSWFMIQCLGRVAQHLAFTTLELTTIAFVCCTLPTYYFWLRKPVDIFTPTSITTSFTMAEIISKEDYTKKAYKRTPLDFVDNDGGPSWSLTVMPKLKIPCGPYERPVQRLPNDRLPHIKKLKQFTLFLITIVYSAIHTIGWNFTFATTIEMHLWRASALTHLLTTFAFWMIDRHNSWYHRRRYHYAMYKFLEIWRKLRKKSHSDEERASDTQRDTENESTQAIPQVLLPYTTYQIPMWEATSAITVILLYAFARLYLLVEVFLGLRSMPESAYANVQWSNFLPHV</sequence>
<dbReference type="HOGENOM" id="CLU_022883_1_0_1"/>
<keyword evidence="1" id="KW-1133">Transmembrane helix</keyword>
<organism evidence="2 3">
    <name type="scientific">Oidiodendron maius (strain Zn)</name>
    <dbReference type="NCBI Taxonomy" id="913774"/>
    <lineage>
        <taxon>Eukaryota</taxon>
        <taxon>Fungi</taxon>
        <taxon>Dikarya</taxon>
        <taxon>Ascomycota</taxon>
        <taxon>Pezizomycotina</taxon>
        <taxon>Leotiomycetes</taxon>
        <taxon>Leotiomycetes incertae sedis</taxon>
        <taxon>Myxotrichaceae</taxon>
        <taxon>Oidiodendron</taxon>
    </lineage>
</organism>
<dbReference type="EMBL" id="KN832870">
    <property type="protein sequence ID" value="KIN08195.1"/>
    <property type="molecule type" value="Genomic_DNA"/>
</dbReference>
<feature type="transmembrane region" description="Helical" evidence="1">
    <location>
        <begin position="286"/>
        <end position="308"/>
    </location>
</feature>
<dbReference type="Proteomes" id="UP000054321">
    <property type="component" value="Unassembled WGS sequence"/>
</dbReference>
<reference evidence="3" key="2">
    <citation type="submission" date="2015-01" db="EMBL/GenBank/DDBJ databases">
        <title>Evolutionary Origins and Diversification of the Mycorrhizal Mutualists.</title>
        <authorList>
            <consortium name="DOE Joint Genome Institute"/>
            <consortium name="Mycorrhizal Genomics Consortium"/>
            <person name="Kohler A."/>
            <person name="Kuo A."/>
            <person name="Nagy L.G."/>
            <person name="Floudas D."/>
            <person name="Copeland A."/>
            <person name="Barry K.W."/>
            <person name="Cichocki N."/>
            <person name="Veneault-Fourrey C."/>
            <person name="LaButti K."/>
            <person name="Lindquist E.A."/>
            <person name="Lipzen A."/>
            <person name="Lundell T."/>
            <person name="Morin E."/>
            <person name="Murat C."/>
            <person name="Riley R."/>
            <person name="Ohm R."/>
            <person name="Sun H."/>
            <person name="Tunlid A."/>
            <person name="Henrissat B."/>
            <person name="Grigoriev I.V."/>
            <person name="Hibbett D.S."/>
            <person name="Martin F."/>
        </authorList>
    </citation>
    <scope>NUCLEOTIDE SEQUENCE [LARGE SCALE GENOMIC DNA]</scope>
    <source>
        <strain evidence="3">Zn</strain>
    </source>
</reference>
<evidence type="ECO:0000313" key="2">
    <source>
        <dbReference type="EMBL" id="KIN08195.1"/>
    </source>
</evidence>
<keyword evidence="1" id="KW-0472">Membrane</keyword>
<name>A0A0C3HZD3_OIDMZ</name>
<keyword evidence="3" id="KW-1185">Reference proteome</keyword>
<feature type="transmembrane region" description="Helical" evidence="1">
    <location>
        <begin position="178"/>
        <end position="201"/>
    </location>
</feature>
<dbReference type="PANTHER" id="PTHR35043">
    <property type="entry name" value="TRANSCRIPTION FACTOR DOMAIN-CONTAINING PROTEIN"/>
    <property type="match status" value="1"/>
</dbReference>
<protein>
    <submittedName>
        <fullName evidence="2">Uncharacterized protein</fullName>
    </submittedName>
</protein>
<dbReference type="InParanoid" id="A0A0C3HZD3"/>
<reference evidence="2 3" key="1">
    <citation type="submission" date="2014-04" db="EMBL/GenBank/DDBJ databases">
        <authorList>
            <consortium name="DOE Joint Genome Institute"/>
            <person name="Kuo A."/>
            <person name="Martino E."/>
            <person name="Perotto S."/>
            <person name="Kohler A."/>
            <person name="Nagy L.G."/>
            <person name="Floudas D."/>
            <person name="Copeland A."/>
            <person name="Barry K.W."/>
            <person name="Cichocki N."/>
            <person name="Veneault-Fourrey C."/>
            <person name="LaButti K."/>
            <person name="Lindquist E.A."/>
            <person name="Lipzen A."/>
            <person name="Lundell T."/>
            <person name="Morin E."/>
            <person name="Murat C."/>
            <person name="Sun H."/>
            <person name="Tunlid A."/>
            <person name="Henrissat B."/>
            <person name="Grigoriev I.V."/>
            <person name="Hibbett D.S."/>
            <person name="Martin F."/>
            <person name="Nordberg H.P."/>
            <person name="Cantor M.N."/>
            <person name="Hua S.X."/>
        </authorList>
    </citation>
    <scope>NUCLEOTIDE SEQUENCE [LARGE SCALE GENOMIC DNA]</scope>
    <source>
        <strain evidence="2 3">Zn</strain>
    </source>
</reference>